<reference evidence="3 4" key="1">
    <citation type="submission" date="2019-05" db="EMBL/GenBank/DDBJ databases">
        <title>Genome sequences of Thalassotalea litorea 1K03283.</title>
        <authorList>
            <person name="Zhang D."/>
        </authorList>
    </citation>
    <scope>NUCLEOTIDE SEQUENCE [LARGE SCALE GENOMIC DNA]</scope>
    <source>
        <strain evidence="3 4">MCCC 1K03283</strain>
    </source>
</reference>
<evidence type="ECO:0000313" key="4">
    <source>
        <dbReference type="Proteomes" id="UP000307790"/>
    </source>
</evidence>
<gene>
    <name evidence="2 3" type="primary">rsfS</name>
    <name evidence="3" type="ORF">FE810_01830</name>
</gene>
<evidence type="ECO:0000313" key="3">
    <source>
        <dbReference type="EMBL" id="TLU67713.1"/>
    </source>
</evidence>
<comment type="similarity">
    <text evidence="1 2">Belongs to the Iojap/RsfS family.</text>
</comment>
<evidence type="ECO:0000256" key="2">
    <source>
        <dbReference type="HAMAP-Rule" id="MF_01477"/>
    </source>
</evidence>
<comment type="caution">
    <text evidence="3">The sequence shown here is derived from an EMBL/GenBank/DDBJ whole genome shotgun (WGS) entry which is preliminary data.</text>
</comment>
<name>A0A5R9IT84_9GAMM</name>
<dbReference type="Gene3D" id="3.30.460.10">
    <property type="entry name" value="Beta Polymerase, domain 2"/>
    <property type="match status" value="1"/>
</dbReference>
<dbReference type="RefSeq" id="WP_138318316.1">
    <property type="nucleotide sequence ID" value="NZ_VCBC01000002.1"/>
</dbReference>
<keyword evidence="4" id="KW-1185">Reference proteome</keyword>
<comment type="function">
    <text evidence="2">Functions as a ribosomal silencing factor. Interacts with ribosomal protein uL14 (rplN), blocking formation of intersubunit bridge B8. Prevents association of the 30S and 50S ribosomal subunits and the formation of functional ribosomes, thus repressing translation.</text>
</comment>
<dbReference type="EMBL" id="VCBC01000002">
    <property type="protein sequence ID" value="TLU67713.1"/>
    <property type="molecule type" value="Genomic_DNA"/>
</dbReference>
<dbReference type="InterPro" id="IPR004394">
    <property type="entry name" value="Iojap/RsfS/C7orf30"/>
</dbReference>
<comment type="subcellular location">
    <subcellularLocation>
        <location evidence="2">Cytoplasm</location>
    </subcellularLocation>
</comment>
<dbReference type="GO" id="GO:0017148">
    <property type="term" value="P:negative regulation of translation"/>
    <property type="evidence" value="ECO:0007669"/>
    <property type="project" value="UniProtKB-UniRule"/>
</dbReference>
<keyword evidence="2" id="KW-0810">Translation regulation</keyword>
<dbReference type="Pfam" id="PF02410">
    <property type="entry name" value="RsfS"/>
    <property type="match status" value="1"/>
</dbReference>
<accession>A0A5R9IT84</accession>
<keyword evidence="2" id="KW-0963">Cytoplasm</keyword>
<dbReference type="GO" id="GO:0042256">
    <property type="term" value="P:cytosolic ribosome assembly"/>
    <property type="evidence" value="ECO:0007669"/>
    <property type="project" value="UniProtKB-UniRule"/>
</dbReference>
<dbReference type="GO" id="GO:0043023">
    <property type="term" value="F:ribosomal large subunit binding"/>
    <property type="evidence" value="ECO:0007669"/>
    <property type="project" value="TreeGrafter"/>
</dbReference>
<dbReference type="Proteomes" id="UP000307790">
    <property type="component" value="Unassembled WGS sequence"/>
</dbReference>
<organism evidence="3 4">
    <name type="scientific">Thalassotalea litorea</name>
    <dbReference type="NCBI Taxonomy" id="2020715"/>
    <lineage>
        <taxon>Bacteria</taxon>
        <taxon>Pseudomonadati</taxon>
        <taxon>Pseudomonadota</taxon>
        <taxon>Gammaproteobacteria</taxon>
        <taxon>Alteromonadales</taxon>
        <taxon>Colwelliaceae</taxon>
        <taxon>Thalassotalea</taxon>
    </lineage>
</organism>
<evidence type="ECO:0000256" key="1">
    <source>
        <dbReference type="ARBA" id="ARBA00010574"/>
    </source>
</evidence>
<dbReference type="InterPro" id="IPR043519">
    <property type="entry name" value="NT_sf"/>
</dbReference>
<comment type="subunit">
    <text evidence="2">Interacts with ribosomal protein uL14 (rplN).</text>
</comment>
<sequence length="107" mass="12056">MQTEQLLPFVIEQLEDIKARDIVTLDVRGKASFTDYMVICSGNSSRHVKSIAEHVGLEVKKKDINILGIEGTDVGEWALLDLSDVVVHVMTDDIRDLYQLEKLWAGE</sequence>
<protein>
    <recommendedName>
        <fullName evidence="2">Ribosomal silencing factor RsfS</fullName>
    </recommendedName>
</protein>
<keyword evidence="2" id="KW-0678">Repressor</keyword>
<dbReference type="NCBIfam" id="TIGR00090">
    <property type="entry name" value="rsfS_iojap_ybeB"/>
    <property type="match status" value="1"/>
</dbReference>
<proteinExistence type="inferred from homology"/>
<dbReference type="PANTHER" id="PTHR21043:SF0">
    <property type="entry name" value="MITOCHONDRIAL ASSEMBLY OF RIBOSOMAL LARGE SUBUNIT PROTEIN 1"/>
    <property type="match status" value="1"/>
</dbReference>
<dbReference type="GO" id="GO:0005737">
    <property type="term" value="C:cytoplasm"/>
    <property type="evidence" value="ECO:0007669"/>
    <property type="project" value="UniProtKB-SubCell"/>
</dbReference>
<dbReference type="HAMAP" id="MF_01477">
    <property type="entry name" value="Iojap_RsfS"/>
    <property type="match status" value="1"/>
</dbReference>
<dbReference type="GO" id="GO:0090071">
    <property type="term" value="P:negative regulation of ribosome biogenesis"/>
    <property type="evidence" value="ECO:0007669"/>
    <property type="project" value="UniProtKB-UniRule"/>
</dbReference>
<dbReference type="OrthoDB" id="9793681at2"/>
<dbReference type="PANTHER" id="PTHR21043">
    <property type="entry name" value="IOJAP SUPERFAMILY ORTHOLOG"/>
    <property type="match status" value="1"/>
</dbReference>
<dbReference type="AlphaFoldDB" id="A0A5R9IT84"/>
<dbReference type="SUPFAM" id="SSF81301">
    <property type="entry name" value="Nucleotidyltransferase"/>
    <property type="match status" value="1"/>
</dbReference>